<keyword evidence="3" id="KW-1185">Reference proteome</keyword>
<dbReference type="EMBL" id="KV417700">
    <property type="protein sequence ID" value="KZP09404.1"/>
    <property type="molecule type" value="Genomic_DNA"/>
</dbReference>
<name>A0A165YBW5_9AGAM</name>
<sequence length="116" mass="12953">MCHRARSHREHPPQTSTVSFAFESPRDQPFTEITVKSSYDGYLAALKEWSAIEPAVTESIRHKQFKKALRGAGASVQKVTGMSKEAKLRARTNLVGREVDTASESEYDRGAQSEEL</sequence>
<evidence type="ECO:0000313" key="3">
    <source>
        <dbReference type="Proteomes" id="UP000076532"/>
    </source>
</evidence>
<feature type="compositionally biased region" description="Basic and acidic residues" evidence="1">
    <location>
        <begin position="106"/>
        <end position="116"/>
    </location>
</feature>
<reference evidence="2 3" key="1">
    <citation type="journal article" date="2016" name="Mol. Biol. Evol.">
        <title>Comparative Genomics of Early-Diverging Mushroom-Forming Fungi Provides Insights into the Origins of Lignocellulose Decay Capabilities.</title>
        <authorList>
            <person name="Nagy L.G."/>
            <person name="Riley R."/>
            <person name="Tritt A."/>
            <person name="Adam C."/>
            <person name="Daum C."/>
            <person name="Floudas D."/>
            <person name="Sun H."/>
            <person name="Yadav J.S."/>
            <person name="Pangilinan J."/>
            <person name="Larsson K.H."/>
            <person name="Matsuura K."/>
            <person name="Barry K."/>
            <person name="Labutti K."/>
            <person name="Kuo R."/>
            <person name="Ohm R.A."/>
            <person name="Bhattacharya S.S."/>
            <person name="Shirouzu T."/>
            <person name="Yoshinaga Y."/>
            <person name="Martin F.M."/>
            <person name="Grigoriev I.V."/>
            <person name="Hibbett D.S."/>
        </authorList>
    </citation>
    <scope>NUCLEOTIDE SEQUENCE [LARGE SCALE GENOMIC DNA]</scope>
    <source>
        <strain evidence="2 3">CBS 109695</strain>
    </source>
</reference>
<organism evidence="2 3">
    <name type="scientific">Athelia psychrophila</name>
    <dbReference type="NCBI Taxonomy" id="1759441"/>
    <lineage>
        <taxon>Eukaryota</taxon>
        <taxon>Fungi</taxon>
        <taxon>Dikarya</taxon>
        <taxon>Basidiomycota</taxon>
        <taxon>Agaricomycotina</taxon>
        <taxon>Agaricomycetes</taxon>
        <taxon>Agaricomycetidae</taxon>
        <taxon>Atheliales</taxon>
        <taxon>Atheliaceae</taxon>
        <taxon>Athelia</taxon>
    </lineage>
</organism>
<dbReference type="Proteomes" id="UP000076532">
    <property type="component" value="Unassembled WGS sequence"/>
</dbReference>
<gene>
    <name evidence="2" type="ORF">FIBSPDRAFT_873560</name>
</gene>
<accession>A0A165YBW5</accession>
<dbReference type="OrthoDB" id="2751838at2759"/>
<feature type="region of interest" description="Disordered" evidence="1">
    <location>
        <begin position="96"/>
        <end position="116"/>
    </location>
</feature>
<proteinExistence type="predicted"/>
<evidence type="ECO:0000256" key="1">
    <source>
        <dbReference type="SAM" id="MobiDB-lite"/>
    </source>
</evidence>
<evidence type="ECO:0000313" key="2">
    <source>
        <dbReference type="EMBL" id="KZP09404.1"/>
    </source>
</evidence>
<protein>
    <submittedName>
        <fullName evidence="2">Uncharacterized protein</fullName>
    </submittedName>
</protein>
<dbReference type="AlphaFoldDB" id="A0A165YBW5"/>